<sequence>MLIVVVTPVYRVVQYAVHSFFISTSESHRLGQRHSQTQFEGFREEKMPQPNYDHIQTVEDLKNEVLSLQQHPQTRNKSPSNKKNTSLKRDQKALIQKNEDVKKQNDKLTQILKDMEINHLALHRNIQQLKTQVDMETTEFQMVLQNTLDKINTELVAKEERD</sequence>
<reference evidence="1" key="1">
    <citation type="submission" date="2020-04" db="EMBL/GenBank/DDBJ databases">
        <title>A chromosome-scale assembly and high-density genetic map of the yellow drum (Nibea albiflora) genome.</title>
        <authorList>
            <person name="Xu D."/>
            <person name="Zhang W."/>
            <person name="Chen R."/>
            <person name="Tan P."/>
            <person name="Wang L."/>
            <person name="Song H."/>
            <person name="Tian L."/>
            <person name="Zhu Q."/>
            <person name="Wang B."/>
        </authorList>
    </citation>
    <scope>NUCLEOTIDE SEQUENCE</scope>
    <source>
        <strain evidence="1">ZJHYS-2018</strain>
    </source>
</reference>
<evidence type="ECO:0000313" key="2">
    <source>
        <dbReference type="Proteomes" id="UP000805704"/>
    </source>
</evidence>
<dbReference type="EMBL" id="CM024801">
    <property type="protein sequence ID" value="KAG8012091.1"/>
    <property type="molecule type" value="Genomic_DNA"/>
</dbReference>
<protein>
    <submittedName>
        <fullName evidence="1">Uncharacterized protein</fullName>
    </submittedName>
</protein>
<accession>A0ACB7FD78</accession>
<organism evidence="1 2">
    <name type="scientific">Nibea albiflora</name>
    <name type="common">Yellow drum</name>
    <name type="synonym">Corvina albiflora</name>
    <dbReference type="NCBI Taxonomy" id="240163"/>
    <lineage>
        <taxon>Eukaryota</taxon>
        <taxon>Metazoa</taxon>
        <taxon>Chordata</taxon>
        <taxon>Craniata</taxon>
        <taxon>Vertebrata</taxon>
        <taxon>Euteleostomi</taxon>
        <taxon>Actinopterygii</taxon>
        <taxon>Neopterygii</taxon>
        <taxon>Teleostei</taxon>
        <taxon>Neoteleostei</taxon>
        <taxon>Acanthomorphata</taxon>
        <taxon>Eupercaria</taxon>
        <taxon>Sciaenidae</taxon>
        <taxon>Nibea</taxon>
    </lineage>
</organism>
<gene>
    <name evidence="1" type="ORF">GBF38_004545</name>
</gene>
<proteinExistence type="predicted"/>
<dbReference type="Proteomes" id="UP000805704">
    <property type="component" value="Chromosome 13"/>
</dbReference>
<keyword evidence="2" id="KW-1185">Reference proteome</keyword>
<evidence type="ECO:0000313" key="1">
    <source>
        <dbReference type="EMBL" id="KAG8012091.1"/>
    </source>
</evidence>
<name>A0ACB7FD78_NIBAL</name>
<comment type="caution">
    <text evidence="1">The sequence shown here is derived from an EMBL/GenBank/DDBJ whole genome shotgun (WGS) entry which is preliminary data.</text>
</comment>